<dbReference type="Proteomes" id="UP000318995">
    <property type="component" value="Unassembled WGS sequence"/>
</dbReference>
<comment type="caution">
    <text evidence="1">The sequence shown here is derived from an EMBL/GenBank/DDBJ whole genome shotgun (WGS) entry which is preliminary data.</text>
</comment>
<keyword evidence="2" id="KW-1185">Reference proteome</keyword>
<protein>
    <submittedName>
        <fullName evidence="1">Uncharacterized protein</fullName>
    </submittedName>
</protein>
<dbReference type="AlphaFoldDB" id="A0A5C5W086"/>
<organism evidence="1 2">
    <name type="scientific">Botrimarina hoheduenensis</name>
    <dbReference type="NCBI Taxonomy" id="2528000"/>
    <lineage>
        <taxon>Bacteria</taxon>
        <taxon>Pseudomonadati</taxon>
        <taxon>Planctomycetota</taxon>
        <taxon>Planctomycetia</taxon>
        <taxon>Pirellulales</taxon>
        <taxon>Lacipirellulaceae</taxon>
        <taxon>Botrimarina</taxon>
    </lineage>
</organism>
<dbReference type="OrthoDB" id="960855at2"/>
<proteinExistence type="predicted"/>
<reference evidence="1 2" key="1">
    <citation type="submission" date="2019-02" db="EMBL/GenBank/DDBJ databases">
        <title>Deep-cultivation of Planctomycetes and their phenomic and genomic characterization uncovers novel biology.</title>
        <authorList>
            <person name="Wiegand S."/>
            <person name="Jogler M."/>
            <person name="Boedeker C."/>
            <person name="Pinto D."/>
            <person name="Vollmers J."/>
            <person name="Rivas-Marin E."/>
            <person name="Kohn T."/>
            <person name="Peeters S.H."/>
            <person name="Heuer A."/>
            <person name="Rast P."/>
            <person name="Oberbeckmann S."/>
            <person name="Bunk B."/>
            <person name="Jeske O."/>
            <person name="Meyerdierks A."/>
            <person name="Storesund J.E."/>
            <person name="Kallscheuer N."/>
            <person name="Luecker S."/>
            <person name="Lage O.M."/>
            <person name="Pohl T."/>
            <person name="Merkel B.J."/>
            <person name="Hornburger P."/>
            <person name="Mueller R.-W."/>
            <person name="Bruemmer F."/>
            <person name="Labrenz M."/>
            <person name="Spormann A.M."/>
            <person name="Op Den Camp H."/>
            <person name="Overmann J."/>
            <person name="Amann R."/>
            <person name="Jetten M.S.M."/>
            <person name="Mascher T."/>
            <person name="Medema M.H."/>
            <person name="Devos D.P."/>
            <person name="Kaster A.-K."/>
            <person name="Ovreas L."/>
            <person name="Rohde M."/>
            <person name="Galperin M.Y."/>
            <person name="Jogler C."/>
        </authorList>
    </citation>
    <scope>NUCLEOTIDE SEQUENCE [LARGE SCALE GENOMIC DNA]</scope>
    <source>
        <strain evidence="1 2">Pla111</strain>
    </source>
</reference>
<evidence type="ECO:0000313" key="1">
    <source>
        <dbReference type="EMBL" id="TWT43459.1"/>
    </source>
</evidence>
<accession>A0A5C5W086</accession>
<name>A0A5C5W086_9BACT</name>
<dbReference type="EMBL" id="SJPH01000004">
    <property type="protein sequence ID" value="TWT43459.1"/>
    <property type="molecule type" value="Genomic_DNA"/>
</dbReference>
<evidence type="ECO:0000313" key="2">
    <source>
        <dbReference type="Proteomes" id="UP000318995"/>
    </source>
</evidence>
<sequence length="88" mass="9546">MQIDGALVREQGVEFAIVIVKPHVINTQAAADSARDGFASIGDFSGLSIVLAAQDSQGVFTYQGRPDIVDFLAHIDASRIPWKRYLIS</sequence>
<gene>
    <name evidence="1" type="ORF">Pla111_24100</name>
</gene>